<dbReference type="GO" id="GO:0016747">
    <property type="term" value="F:acyltransferase activity, transferring groups other than amino-acyl groups"/>
    <property type="evidence" value="ECO:0007669"/>
    <property type="project" value="TreeGrafter"/>
</dbReference>
<evidence type="ECO:0000256" key="4">
    <source>
        <dbReference type="SAM" id="MobiDB-lite"/>
    </source>
</evidence>
<comment type="caution">
    <text evidence="5">The sequence shown here is derived from an EMBL/GenBank/DDBJ whole genome shotgun (WGS) entry which is preliminary data.</text>
</comment>
<dbReference type="OrthoDB" id="671439at2759"/>
<feature type="compositionally biased region" description="Basic and acidic residues" evidence="4">
    <location>
        <begin position="222"/>
        <end position="235"/>
    </location>
</feature>
<accession>A0A1E5VH68</accession>
<protein>
    <submittedName>
        <fullName evidence="5">Agmatine coumaroyltransferase-2</fullName>
    </submittedName>
</protein>
<organism evidence="5 6">
    <name type="scientific">Dichanthelium oligosanthes</name>
    <dbReference type="NCBI Taxonomy" id="888268"/>
    <lineage>
        <taxon>Eukaryota</taxon>
        <taxon>Viridiplantae</taxon>
        <taxon>Streptophyta</taxon>
        <taxon>Embryophyta</taxon>
        <taxon>Tracheophyta</taxon>
        <taxon>Spermatophyta</taxon>
        <taxon>Magnoliopsida</taxon>
        <taxon>Liliopsida</taxon>
        <taxon>Poales</taxon>
        <taxon>Poaceae</taxon>
        <taxon>PACMAD clade</taxon>
        <taxon>Panicoideae</taxon>
        <taxon>Panicodae</taxon>
        <taxon>Paniceae</taxon>
        <taxon>Dichantheliinae</taxon>
        <taxon>Dichanthelium</taxon>
    </lineage>
</organism>
<sequence length="460" mass="50232">MKITVQASRAVRPGYGSDGVVAGGSAIATPDVVPLSVFDKVNFDTYVSVIYVFRPPMPPNAALEAGLARALAEYREWAGRLGIDADGKRAIHLTDEGARFVEATADVTLHSVLPLRPTREMTSLHPSADGAKELMLVQITRFACGSIAVGFTAQHLVSDGRATSNFFVAWSQATRGAAVDPVPVHDRASFFAPRVPPQVEFEHRGVEYKQKQQPPPPHVKKSVSDDDVVHGHAGHDEDEDDKVVVHKVHFSREFISKLKSQASPPGTHRPSSTLRCIVAHLWRCVTAARGLGAGESTSVRIAVDGRVRMSPPVPDGYTGNVVLWARPTTTARDLVTRPLQHAVELINRGLARVNESYFRSFVDFASSGAVEEERLVPTADAAETVLSPNIEVDSWLRMPFYELDFGGGRPFFFMPSYLAVEGLLIVLPSYFGDGSIDAYVPLFSRHMDAFKNLCYSLSLN</sequence>
<gene>
    <name evidence="5" type="ORF">BAE44_0014565</name>
</gene>
<dbReference type="Pfam" id="PF02458">
    <property type="entry name" value="Transferase"/>
    <property type="match status" value="1"/>
</dbReference>
<dbReference type="FunFam" id="3.30.559.10:FF:000014">
    <property type="entry name" value="Tryptamine hydroxycinnamoyl transferase"/>
    <property type="match status" value="1"/>
</dbReference>
<evidence type="ECO:0000313" key="5">
    <source>
        <dbReference type="EMBL" id="OEL24415.1"/>
    </source>
</evidence>
<dbReference type="Proteomes" id="UP000095767">
    <property type="component" value="Unassembled WGS sequence"/>
</dbReference>
<dbReference type="PANTHER" id="PTHR31642">
    <property type="entry name" value="TRICHOTHECENE 3-O-ACETYLTRANSFERASE"/>
    <property type="match status" value="1"/>
</dbReference>
<dbReference type="AlphaFoldDB" id="A0A1E5VH68"/>
<dbReference type="PANTHER" id="PTHR31642:SF240">
    <property type="entry name" value="AGMATINE COUMAROYLTRANSFERASE-2"/>
    <property type="match status" value="1"/>
</dbReference>
<evidence type="ECO:0000256" key="3">
    <source>
        <dbReference type="ARBA" id="ARBA00023315"/>
    </source>
</evidence>
<proteinExistence type="inferred from homology"/>
<dbReference type="STRING" id="888268.A0A1E5VH68"/>
<dbReference type="EMBL" id="LWDX02039750">
    <property type="protein sequence ID" value="OEL24415.1"/>
    <property type="molecule type" value="Genomic_DNA"/>
</dbReference>
<keyword evidence="3" id="KW-0012">Acyltransferase</keyword>
<comment type="similarity">
    <text evidence="1">Belongs to the plant acyltransferase family.</text>
</comment>
<evidence type="ECO:0000313" key="6">
    <source>
        <dbReference type="Proteomes" id="UP000095767"/>
    </source>
</evidence>
<evidence type="ECO:0000256" key="1">
    <source>
        <dbReference type="ARBA" id="ARBA00009861"/>
    </source>
</evidence>
<reference evidence="5 6" key="1">
    <citation type="submission" date="2016-09" db="EMBL/GenBank/DDBJ databases">
        <title>The draft genome of Dichanthelium oligosanthes: A C3 panicoid grass species.</title>
        <authorList>
            <person name="Studer A.J."/>
            <person name="Schnable J.C."/>
            <person name="Brutnell T.P."/>
        </authorList>
    </citation>
    <scope>NUCLEOTIDE SEQUENCE [LARGE SCALE GENOMIC DNA]</scope>
    <source>
        <strain evidence="6">cv. Kellogg 1175</strain>
        <tissue evidence="5">Leaf</tissue>
    </source>
</reference>
<name>A0A1E5VH68_9POAL</name>
<feature type="region of interest" description="Disordered" evidence="4">
    <location>
        <begin position="207"/>
        <end position="240"/>
    </location>
</feature>
<keyword evidence="2 5" id="KW-0808">Transferase</keyword>
<dbReference type="FunFam" id="3.30.559.10:FF:000008">
    <property type="entry name" value="Tryptamine hydroxycinnamoyl transferase"/>
    <property type="match status" value="1"/>
</dbReference>
<dbReference type="InterPro" id="IPR023213">
    <property type="entry name" value="CAT-like_dom_sf"/>
</dbReference>
<keyword evidence="6" id="KW-1185">Reference proteome</keyword>
<evidence type="ECO:0000256" key="2">
    <source>
        <dbReference type="ARBA" id="ARBA00022679"/>
    </source>
</evidence>
<dbReference type="InterPro" id="IPR050317">
    <property type="entry name" value="Plant_Fungal_Acyltransferase"/>
</dbReference>
<dbReference type="Gene3D" id="3.30.559.10">
    <property type="entry name" value="Chloramphenicol acetyltransferase-like domain"/>
    <property type="match status" value="2"/>
</dbReference>